<comment type="caution">
    <text evidence="2">The sequence shown here is derived from an EMBL/GenBank/DDBJ whole genome shotgun (WGS) entry which is preliminary data.</text>
</comment>
<reference evidence="2 3" key="1">
    <citation type="submission" date="2013-10" db="EMBL/GenBank/DDBJ databases">
        <title>Salinisphaera halophila YIM 95161 Genome Sequencing.</title>
        <authorList>
            <person name="Lai Q."/>
            <person name="Li C."/>
            <person name="Shao Z."/>
        </authorList>
    </citation>
    <scope>NUCLEOTIDE SEQUENCE [LARGE SCALE GENOMIC DNA]</scope>
    <source>
        <strain evidence="2 3">YIM 95161</strain>
    </source>
</reference>
<dbReference type="PANTHER" id="PTHR46564">
    <property type="entry name" value="TRANSPOSASE"/>
    <property type="match status" value="1"/>
</dbReference>
<dbReference type="Proteomes" id="UP000285123">
    <property type="component" value="Unassembled WGS sequence"/>
</dbReference>
<gene>
    <name evidence="2" type="ORF">SAHL_02625</name>
</gene>
<organism evidence="2 3">
    <name type="scientific">Salinisphaera orenii YIM 95161</name>
    <dbReference type="NCBI Taxonomy" id="1051139"/>
    <lineage>
        <taxon>Bacteria</taxon>
        <taxon>Pseudomonadati</taxon>
        <taxon>Pseudomonadota</taxon>
        <taxon>Gammaproteobacteria</taxon>
        <taxon>Salinisphaerales</taxon>
        <taxon>Salinisphaeraceae</taxon>
        <taxon>Salinisphaera</taxon>
    </lineage>
</organism>
<dbReference type="Pfam" id="PF13358">
    <property type="entry name" value="DDE_3"/>
    <property type="match status" value="1"/>
</dbReference>
<proteinExistence type="predicted"/>
<evidence type="ECO:0000259" key="1">
    <source>
        <dbReference type="Pfam" id="PF13358"/>
    </source>
</evidence>
<sequence>MIFDPARLVFIDETATSTAMARAYGRAERGARCKAGVSRGHWQTTTFVSGLRQHGLVAPMVLDGAMSGALFRAYTEQILAPALARGDIVIMDNLAAHKVAGVRDAIEGAGAWLFYLPPYSPDLNPIEMAFAKLKALLRRTAARTRAALWDGIAQALDQFTTAECRNLLAHAGYR</sequence>
<protein>
    <submittedName>
        <fullName evidence="2">Transposase</fullName>
    </submittedName>
</protein>
<evidence type="ECO:0000313" key="2">
    <source>
        <dbReference type="EMBL" id="ROO35539.1"/>
    </source>
</evidence>
<dbReference type="AlphaFoldDB" id="A0A423Q6Y9"/>
<dbReference type="InterPro" id="IPR038717">
    <property type="entry name" value="Tc1-like_DDE_dom"/>
</dbReference>
<name>A0A423Q6Y9_9GAMM</name>
<dbReference type="NCBIfam" id="NF033545">
    <property type="entry name" value="transpos_IS630"/>
    <property type="match status" value="1"/>
</dbReference>
<dbReference type="Gene3D" id="3.30.420.10">
    <property type="entry name" value="Ribonuclease H-like superfamily/Ribonuclease H"/>
    <property type="match status" value="1"/>
</dbReference>
<dbReference type="InterPro" id="IPR036397">
    <property type="entry name" value="RNaseH_sf"/>
</dbReference>
<feature type="domain" description="Tc1-like transposase DDE" evidence="1">
    <location>
        <begin position="7"/>
        <end position="142"/>
    </location>
</feature>
<dbReference type="InterPro" id="IPR047655">
    <property type="entry name" value="Transpos_IS630-like"/>
</dbReference>
<dbReference type="GO" id="GO:0003676">
    <property type="term" value="F:nucleic acid binding"/>
    <property type="evidence" value="ECO:0007669"/>
    <property type="project" value="InterPro"/>
</dbReference>
<evidence type="ECO:0000313" key="3">
    <source>
        <dbReference type="Proteomes" id="UP000285123"/>
    </source>
</evidence>
<accession>A0A423Q6Y9</accession>
<dbReference type="EMBL" id="AYKF01000030">
    <property type="protein sequence ID" value="ROO35539.1"/>
    <property type="molecule type" value="Genomic_DNA"/>
</dbReference>
<dbReference type="PANTHER" id="PTHR46564:SF1">
    <property type="entry name" value="TRANSPOSASE"/>
    <property type="match status" value="1"/>
</dbReference>